<dbReference type="SUPFAM" id="SSF103039">
    <property type="entry name" value="CheC-like"/>
    <property type="match status" value="1"/>
</dbReference>
<dbReference type="AlphaFoldDB" id="A0AAW5V983"/>
<dbReference type="RefSeq" id="WP_265351955.1">
    <property type="nucleotide sequence ID" value="NZ_JAMQPS010000008.1"/>
</dbReference>
<protein>
    <recommendedName>
        <fullName evidence="4">Flagellar motor switch protein FliM</fullName>
    </recommendedName>
</protein>
<dbReference type="Gene3D" id="3.40.1550.10">
    <property type="entry name" value="CheC-like"/>
    <property type="match status" value="1"/>
</dbReference>
<dbReference type="PANTHER" id="PTHR30034:SF6">
    <property type="entry name" value="YOP PROTEINS TRANSLOCATION PROTEIN Q"/>
    <property type="match status" value="1"/>
</dbReference>
<dbReference type="Pfam" id="PF02154">
    <property type="entry name" value="FliM"/>
    <property type="match status" value="1"/>
</dbReference>
<comment type="caution">
    <text evidence="2">The sequence shown here is derived from an EMBL/GenBank/DDBJ whole genome shotgun (WGS) entry which is preliminary data.</text>
</comment>
<keyword evidence="1" id="KW-0145">Chemotaxis</keyword>
<dbReference type="CDD" id="cd17908">
    <property type="entry name" value="FliM"/>
    <property type="match status" value="1"/>
</dbReference>
<sequence>MKEEKLVLSMEEIDDFLNNLSEGEFNNLNYTKYYDFNRPILFSEEHEHILFSIHSSFATALTVDLRSELDSKVFISIAAIDELHHEEVTRSFSGPTLISTININKYKHPIILIFEYNLANEILNKLLGASNEESSEQVKPFSSFQLLILEDFLEKKILVHLNKEWNALCEMSLSLDFVEGEAWRIKRIPLSSKMLSICFDVNIDDCSELMQIFIPFSSIESILLKTSIDLYNKRNLGEKERCKTTCLEVPGFNVSKVIKFEKGQLLPIHGIRANQ</sequence>
<dbReference type="PRINTS" id="PR00955">
    <property type="entry name" value="FLGMOTORFLIM"/>
</dbReference>
<dbReference type="GO" id="GO:0003774">
    <property type="term" value="F:cytoskeletal motor activity"/>
    <property type="evidence" value="ECO:0007669"/>
    <property type="project" value="InterPro"/>
</dbReference>
<gene>
    <name evidence="2" type="ORF">ND810_17850</name>
</gene>
<dbReference type="EMBL" id="JAMQQD010000009">
    <property type="protein sequence ID" value="MCW7517035.1"/>
    <property type="molecule type" value="Genomic_DNA"/>
</dbReference>
<evidence type="ECO:0008006" key="4">
    <source>
        <dbReference type="Google" id="ProtNLM"/>
    </source>
</evidence>
<dbReference type="PANTHER" id="PTHR30034">
    <property type="entry name" value="FLAGELLAR MOTOR SWITCH PROTEIN FLIM"/>
    <property type="match status" value="1"/>
</dbReference>
<dbReference type="Proteomes" id="UP001209694">
    <property type="component" value="Unassembled WGS sequence"/>
</dbReference>
<reference evidence="2" key="1">
    <citation type="submission" date="2022-06" db="EMBL/GenBank/DDBJ databases">
        <title>Leptospira isolates from biofilms formed at urban environments.</title>
        <authorList>
            <person name="Ribeiro P.S."/>
            <person name="Sousa T."/>
            <person name="Carvalho N."/>
            <person name="Aburjaile F."/>
            <person name="Neves F."/>
            <person name="Oliveira D."/>
            <person name="Blanco L."/>
            <person name="Lima J."/>
            <person name="Costa F."/>
            <person name="Brenig B."/>
            <person name="Soares S."/>
            <person name="Ramos R."/>
            <person name="Goes-Neto A."/>
            <person name="Matiuzzi M."/>
            <person name="Azevedo V."/>
            <person name="Ristow P."/>
        </authorList>
    </citation>
    <scope>NUCLEOTIDE SEQUENCE</scope>
    <source>
        <strain evidence="2">VSF7</strain>
    </source>
</reference>
<dbReference type="InterPro" id="IPR001689">
    <property type="entry name" value="Flag_FliM"/>
</dbReference>
<accession>A0AAW5V983</accession>
<dbReference type="GO" id="GO:0009425">
    <property type="term" value="C:bacterial-type flagellum basal body"/>
    <property type="evidence" value="ECO:0007669"/>
    <property type="project" value="InterPro"/>
</dbReference>
<proteinExistence type="predicted"/>
<dbReference type="GO" id="GO:0071978">
    <property type="term" value="P:bacterial-type flagellum-dependent swarming motility"/>
    <property type="evidence" value="ECO:0007669"/>
    <property type="project" value="TreeGrafter"/>
</dbReference>
<evidence type="ECO:0000313" key="2">
    <source>
        <dbReference type="EMBL" id="MCW7517035.1"/>
    </source>
</evidence>
<dbReference type="GO" id="GO:0050918">
    <property type="term" value="P:positive chemotaxis"/>
    <property type="evidence" value="ECO:0007669"/>
    <property type="project" value="TreeGrafter"/>
</dbReference>
<organism evidence="2 3">
    <name type="scientific">Leptospira levettii</name>
    <dbReference type="NCBI Taxonomy" id="2023178"/>
    <lineage>
        <taxon>Bacteria</taxon>
        <taxon>Pseudomonadati</taxon>
        <taxon>Spirochaetota</taxon>
        <taxon>Spirochaetia</taxon>
        <taxon>Leptospirales</taxon>
        <taxon>Leptospiraceae</taxon>
        <taxon>Leptospira</taxon>
    </lineage>
</organism>
<name>A0AAW5V983_9LEPT</name>
<evidence type="ECO:0000256" key="1">
    <source>
        <dbReference type="ARBA" id="ARBA00022500"/>
    </source>
</evidence>
<dbReference type="InterPro" id="IPR028976">
    <property type="entry name" value="CheC-like_sf"/>
</dbReference>
<evidence type="ECO:0000313" key="3">
    <source>
        <dbReference type="Proteomes" id="UP001209694"/>
    </source>
</evidence>